<keyword evidence="1" id="KW-0560">Oxidoreductase</keyword>
<sequence length="349" mass="37998">MSNENLIQEIPEKADFARFLGKQKIDFVQRVVPQPGPGQLLLKNMANSLCGSDFPFLYNGNTEISPGHEIAGIVVKAGENTSTSAGTRGIVFLMGYCGKCRNCKQGNTNQCLDKQADYGFTHDGGYGSYSVINENVFFPIPDDVSYTQGTLLLDIMGTGGHAIKRAQLVHQSPVSMIVLGAGPIGLGILAMAKIMYGNDFPVLISDVVDYRLDLAKKLGGLPVNLNNGSLADSAAKHGFKEVDIAIDSSGKEVARRSALDLLAQRGTLICVGHGEGLQLKISPDLIATERAILGSEYFSYNELKGNLELYLKNRDYLDQIITHTYPILELEEAFRIFVERNSGKVIVEY</sequence>
<evidence type="ECO:0000259" key="3">
    <source>
        <dbReference type="Pfam" id="PF08240"/>
    </source>
</evidence>
<dbReference type="SUPFAM" id="SSF50129">
    <property type="entry name" value="GroES-like"/>
    <property type="match status" value="1"/>
</dbReference>
<dbReference type="SUPFAM" id="SSF51735">
    <property type="entry name" value="NAD(P)-binding Rossmann-fold domains"/>
    <property type="match status" value="1"/>
</dbReference>
<name>A0ABZ0TR00_9SPHI</name>
<dbReference type="Proteomes" id="UP001324380">
    <property type="component" value="Chromosome"/>
</dbReference>
<organism evidence="4 5">
    <name type="scientific">Mucilaginibacter sabulilitoris</name>
    <dbReference type="NCBI Taxonomy" id="1173583"/>
    <lineage>
        <taxon>Bacteria</taxon>
        <taxon>Pseudomonadati</taxon>
        <taxon>Bacteroidota</taxon>
        <taxon>Sphingobacteriia</taxon>
        <taxon>Sphingobacteriales</taxon>
        <taxon>Sphingobacteriaceae</taxon>
        <taxon>Mucilaginibacter</taxon>
    </lineage>
</organism>
<feature type="domain" description="Alcohol dehydrogenase-like N-terminal" evidence="3">
    <location>
        <begin position="36"/>
        <end position="142"/>
    </location>
</feature>
<dbReference type="InterPro" id="IPR050129">
    <property type="entry name" value="Zn_alcohol_dh"/>
</dbReference>
<protein>
    <submittedName>
        <fullName evidence="4">Alcohol dehydrogenase catalytic domain-containing protein</fullName>
    </submittedName>
</protein>
<dbReference type="InterPro" id="IPR036291">
    <property type="entry name" value="NAD(P)-bd_dom_sf"/>
</dbReference>
<reference evidence="4 5" key="1">
    <citation type="submission" date="2023-11" db="EMBL/GenBank/DDBJ databases">
        <title>Analysis of the Genomes of Mucilaginibacter gossypii cycad 4 and M. sabulilitoris SNA2: microbes with the potential for plant growth promotion.</title>
        <authorList>
            <person name="Hirsch A.M."/>
            <person name="Humm E."/>
            <person name="Rubbi M."/>
            <person name="Del Vecchio G."/>
            <person name="Ha S.M."/>
            <person name="Pellegrini M."/>
            <person name="Gunsalus R.P."/>
        </authorList>
    </citation>
    <scope>NUCLEOTIDE SEQUENCE [LARGE SCALE GENOMIC DNA]</scope>
    <source>
        <strain evidence="4 5">SNA2</strain>
    </source>
</reference>
<dbReference type="InterPro" id="IPR013154">
    <property type="entry name" value="ADH-like_N"/>
</dbReference>
<evidence type="ECO:0000313" key="4">
    <source>
        <dbReference type="EMBL" id="WPU95564.1"/>
    </source>
</evidence>
<accession>A0ABZ0TR00</accession>
<dbReference type="PANTHER" id="PTHR43401:SF2">
    <property type="entry name" value="L-THREONINE 3-DEHYDROGENASE"/>
    <property type="match status" value="1"/>
</dbReference>
<dbReference type="RefSeq" id="WP_321564672.1">
    <property type="nucleotide sequence ID" value="NZ_CP139558.1"/>
</dbReference>
<dbReference type="Gene3D" id="3.90.180.10">
    <property type="entry name" value="Medium-chain alcohol dehydrogenases, catalytic domain"/>
    <property type="match status" value="1"/>
</dbReference>
<evidence type="ECO:0000256" key="1">
    <source>
        <dbReference type="ARBA" id="ARBA00023002"/>
    </source>
</evidence>
<gene>
    <name evidence="4" type="ORF">SNE25_08515</name>
</gene>
<evidence type="ECO:0000259" key="2">
    <source>
        <dbReference type="Pfam" id="PF00107"/>
    </source>
</evidence>
<dbReference type="InterPro" id="IPR011032">
    <property type="entry name" value="GroES-like_sf"/>
</dbReference>
<dbReference type="Gene3D" id="3.40.50.720">
    <property type="entry name" value="NAD(P)-binding Rossmann-like Domain"/>
    <property type="match status" value="1"/>
</dbReference>
<keyword evidence="5" id="KW-1185">Reference proteome</keyword>
<evidence type="ECO:0000313" key="5">
    <source>
        <dbReference type="Proteomes" id="UP001324380"/>
    </source>
</evidence>
<feature type="domain" description="Alcohol dehydrogenase-like C-terminal" evidence="2">
    <location>
        <begin position="183"/>
        <end position="309"/>
    </location>
</feature>
<dbReference type="Pfam" id="PF00107">
    <property type="entry name" value="ADH_zinc_N"/>
    <property type="match status" value="1"/>
</dbReference>
<dbReference type="InterPro" id="IPR013149">
    <property type="entry name" value="ADH-like_C"/>
</dbReference>
<dbReference type="EMBL" id="CP139558">
    <property type="protein sequence ID" value="WPU95564.1"/>
    <property type="molecule type" value="Genomic_DNA"/>
</dbReference>
<dbReference type="PANTHER" id="PTHR43401">
    <property type="entry name" value="L-THREONINE 3-DEHYDROGENASE"/>
    <property type="match status" value="1"/>
</dbReference>
<dbReference type="Pfam" id="PF08240">
    <property type="entry name" value="ADH_N"/>
    <property type="match status" value="1"/>
</dbReference>
<proteinExistence type="predicted"/>